<sequence length="60" mass="7213">MAYNWEERLQELESQKSFIEKWAKTKGFHNLPNEIQALVWRGVVYTEESIENIHNHLKAK</sequence>
<reference evidence="1 3" key="1">
    <citation type="submission" date="2017-11" db="EMBL/GenBank/DDBJ databases">
        <title>Comparitive Functional Genomics of Dry Heat Resistant strains isolated from the Viking Spacecraft.</title>
        <authorList>
            <person name="Seuylemezian A."/>
            <person name="Cooper K."/>
            <person name="Vaishampayan P."/>
        </authorList>
    </citation>
    <scope>NUCLEOTIDE SEQUENCE [LARGE SCALE GENOMIC DNA]</scope>
    <source>
        <strain evidence="1 3">M4.6</strain>
    </source>
</reference>
<evidence type="ECO:0000313" key="3">
    <source>
        <dbReference type="Proteomes" id="UP000234951"/>
    </source>
</evidence>
<evidence type="ECO:0000313" key="4">
    <source>
        <dbReference type="Proteomes" id="UP000235114"/>
    </source>
</evidence>
<dbReference type="Proteomes" id="UP000235114">
    <property type="component" value="Unassembled WGS sequence"/>
</dbReference>
<dbReference type="RefSeq" id="WP_101576279.1">
    <property type="nucleotide sequence ID" value="NZ_PGVA01000012.1"/>
</dbReference>
<protein>
    <submittedName>
        <fullName evidence="1">Uncharacterized protein</fullName>
    </submittedName>
</protein>
<keyword evidence="4" id="KW-1185">Reference proteome</keyword>
<reference evidence="2 4" key="2">
    <citation type="submission" date="2017-12" db="EMBL/GenBank/DDBJ databases">
        <title>Comparative Functional Genomics of Dry Heat Resistant strains isolated from the Viking Spacecraft.</title>
        <authorList>
            <person name="Seuylemezian A."/>
            <person name="Cooper K."/>
            <person name="Vaishampayan P."/>
        </authorList>
    </citation>
    <scope>NUCLEOTIDE SEQUENCE [LARGE SCALE GENOMIC DNA]</scope>
    <source>
        <strain evidence="2 4">ATCC 29669</strain>
    </source>
</reference>
<proteinExistence type="predicted"/>
<gene>
    <name evidence="1" type="ORF">CU635_06030</name>
    <name evidence="2" type="ORF">CVD25_00925</name>
</gene>
<evidence type="ECO:0000313" key="2">
    <source>
        <dbReference type="EMBL" id="PLS00782.1"/>
    </source>
</evidence>
<dbReference type="EMBL" id="PGVA01000012">
    <property type="protein sequence ID" value="PLR84630.1"/>
    <property type="molecule type" value="Genomic_DNA"/>
</dbReference>
<dbReference type="Proteomes" id="UP000234951">
    <property type="component" value="Unassembled WGS sequence"/>
</dbReference>
<comment type="caution">
    <text evidence="1">The sequence shown here is derived from an EMBL/GenBank/DDBJ whole genome shotgun (WGS) entry which is preliminary data.</text>
</comment>
<dbReference type="EMBL" id="PGVD01000003">
    <property type="protein sequence ID" value="PLS00782.1"/>
    <property type="molecule type" value="Genomic_DNA"/>
</dbReference>
<organism evidence="1 3">
    <name type="scientific">Bacillus canaveralius</name>
    <dbReference type="NCBI Taxonomy" id="1403243"/>
    <lineage>
        <taxon>Bacteria</taxon>
        <taxon>Bacillati</taxon>
        <taxon>Bacillota</taxon>
        <taxon>Bacilli</taxon>
        <taxon>Bacillales</taxon>
        <taxon>Bacillaceae</taxon>
        <taxon>Bacillus</taxon>
    </lineage>
</organism>
<evidence type="ECO:0000313" key="1">
    <source>
        <dbReference type="EMBL" id="PLR84630.1"/>
    </source>
</evidence>
<name>A0A2N5GPJ0_9BACI</name>
<accession>A0A2N5GPJ0</accession>
<dbReference type="AlphaFoldDB" id="A0A2N5GPJ0"/>